<dbReference type="Proteomes" id="UP000527860">
    <property type="component" value="Unassembled WGS sequence"/>
</dbReference>
<dbReference type="EMBL" id="JABEVU030000001">
    <property type="protein sequence ID" value="MDB0579134.1"/>
    <property type="molecule type" value="Genomic_DNA"/>
</dbReference>
<feature type="domain" description="YozE SAM-like" evidence="1">
    <location>
        <begin position="5"/>
        <end position="68"/>
    </location>
</feature>
<evidence type="ECO:0000313" key="5">
    <source>
        <dbReference type="Proteomes" id="UP000527860"/>
    </source>
</evidence>
<reference evidence="3 5" key="4">
    <citation type="submission" date="2022-12" db="EMBL/GenBank/DDBJ databases">
        <title>Genome analysis and biological profiling of marine Salinicoccus roseus MOSEL-ME25.</title>
        <authorList>
            <person name="Mirza F.T."/>
            <person name="Xie Y."/>
            <person name="Shinwari Z.K."/>
        </authorList>
    </citation>
    <scope>NUCLEOTIDE SEQUENCE [LARGE SCALE GENOMIC DNA]</scope>
    <source>
        <strain evidence="3 5">MOSEL-ME25</strain>
    </source>
</reference>
<protein>
    <submittedName>
        <fullName evidence="3">YozE family protein</fullName>
    </submittedName>
</protein>
<reference evidence="5" key="2">
    <citation type="submission" date="2020-04" db="EMBL/GenBank/DDBJ databases">
        <title>Genome analysis and biological profiling of marine Cellulosimicrobium funkei MOSEL-ME6.</title>
        <authorList>
            <person name="Tanveer F."/>
            <person name="Xie Y."/>
            <person name="Shinwari Z.K."/>
        </authorList>
    </citation>
    <scope>NUCLEOTIDE SEQUENCE [LARGE SCALE GENOMIC DNA]</scope>
    <source>
        <strain evidence="5">MOSEL-ME25</strain>
    </source>
</reference>
<evidence type="ECO:0000313" key="4">
    <source>
        <dbReference type="Proteomes" id="UP000031546"/>
    </source>
</evidence>
<reference evidence="3" key="3">
    <citation type="submission" date="2020-04" db="EMBL/GenBank/DDBJ databases">
        <authorList>
            <person name="Tanveer F."/>
            <person name="Xie Y."/>
            <person name="Shinwari Z.K."/>
        </authorList>
    </citation>
    <scope>NUCLEOTIDE SEQUENCE</scope>
    <source>
        <strain evidence="3">MOSEL-ME25</strain>
    </source>
</reference>
<dbReference type="SUPFAM" id="SSF140652">
    <property type="entry name" value="YozE-like"/>
    <property type="match status" value="1"/>
</dbReference>
<evidence type="ECO:0000259" key="1">
    <source>
        <dbReference type="Pfam" id="PF06855"/>
    </source>
</evidence>
<name>A0A0C2HE78_9STAP</name>
<dbReference type="OrthoDB" id="2242851at2"/>
<accession>A0A0C2HE78</accession>
<dbReference type="GeneID" id="77844135"/>
<proteinExistence type="predicted"/>
<gene>
    <name evidence="3" type="ORF">F7P68_0001105</name>
    <name evidence="2" type="ORF">SN16_01085</name>
</gene>
<sequence>MKNYSFYQYIRTRRGEASPIGLLAEHIAGDAMFPKYSDDYLELSDYLERNPYEDMPLSHYDTAFEDYRNWLEH</sequence>
<dbReference type="Pfam" id="PF06855">
    <property type="entry name" value="YozE_SAM_like"/>
    <property type="match status" value="1"/>
</dbReference>
<dbReference type="AlphaFoldDB" id="A0A0C2HE78"/>
<dbReference type="EMBL" id="JXII01000001">
    <property type="protein sequence ID" value="KIH71985.1"/>
    <property type="molecule type" value="Genomic_DNA"/>
</dbReference>
<organism evidence="2 4">
    <name type="scientific">Salinicoccus roseus</name>
    <dbReference type="NCBI Taxonomy" id="45670"/>
    <lineage>
        <taxon>Bacteria</taxon>
        <taxon>Bacillati</taxon>
        <taxon>Bacillota</taxon>
        <taxon>Bacilli</taxon>
        <taxon>Bacillales</taxon>
        <taxon>Staphylococcaceae</taxon>
        <taxon>Salinicoccus</taxon>
    </lineage>
</organism>
<reference evidence="2 4" key="1">
    <citation type="submission" date="2015-01" db="EMBL/GenBank/DDBJ databases">
        <title>Genome sequences of high lactate-tolerant strain Salinicoccus roseus W12 with industrial interest.</title>
        <authorList>
            <person name="Wang H."/>
            <person name="Yu B."/>
        </authorList>
    </citation>
    <scope>NUCLEOTIDE SEQUENCE [LARGE SCALE GENOMIC DNA]</scope>
    <source>
        <strain evidence="2 4">W12</strain>
    </source>
</reference>
<dbReference type="Proteomes" id="UP000031546">
    <property type="component" value="Unassembled WGS sequence"/>
</dbReference>
<keyword evidence="5" id="KW-1185">Reference proteome</keyword>
<dbReference type="STRING" id="45670.SN16_01085"/>
<dbReference type="InterPro" id="IPR023089">
    <property type="entry name" value="YozE_SAM-like"/>
</dbReference>
<evidence type="ECO:0000313" key="3">
    <source>
        <dbReference type="EMBL" id="MDB0579134.1"/>
    </source>
</evidence>
<dbReference type="Gene3D" id="1.10.150.260">
    <property type="entry name" value="YozE SAM-like"/>
    <property type="match status" value="1"/>
</dbReference>
<comment type="caution">
    <text evidence="2">The sequence shown here is derived from an EMBL/GenBank/DDBJ whole genome shotgun (WGS) entry which is preliminary data.</text>
</comment>
<dbReference type="RefSeq" id="WP_040104758.1">
    <property type="nucleotide sequence ID" value="NZ_JABEVU030000001.1"/>
</dbReference>
<dbReference type="InterPro" id="IPR036806">
    <property type="entry name" value="YozE_SAM-like_sf"/>
</dbReference>
<evidence type="ECO:0000313" key="2">
    <source>
        <dbReference type="EMBL" id="KIH71985.1"/>
    </source>
</evidence>